<sequence>MPFSAPFQRLAPAAIAALLCTAPAAAQMDHAPAQCVAPADLPAPMASWRNPVALKAAADGKGAARAMLTPGRTVSLALLPTPKVAYPVRPAKPGGSVSHGGLASFTVKEAGTWRVALGSGAWVDVISDGQAATSTAHGHGPDCSGIRKMVDYDLKPGRYTLQIAANGEDSLTLLVTRLP</sequence>
<dbReference type="EMBL" id="VYQA01000004">
    <property type="protein sequence ID" value="KAA9031511.1"/>
    <property type="molecule type" value="Genomic_DNA"/>
</dbReference>
<evidence type="ECO:0000256" key="1">
    <source>
        <dbReference type="SAM" id="SignalP"/>
    </source>
</evidence>
<dbReference type="AlphaFoldDB" id="A0A5J5IA15"/>
<feature type="chain" id="PRO_5023813320" description="Homogentisate 1,2-dioxygenase" evidence="1">
    <location>
        <begin position="27"/>
        <end position="179"/>
    </location>
</feature>
<accession>A0A5J5IA15</accession>
<gene>
    <name evidence="3" type="ORF">F4U95_07825</name>
    <name evidence="2" type="ORF">F4U96_07875</name>
</gene>
<keyword evidence="1" id="KW-0732">Signal</keyword>
<evidence type="ECO:0000313" key="4">
    <source>
        <dbReference type="Proteomes" id="UP000325933"/>
    </source>
</evidence>
<protein>
    <recommendedName>
        <fullName evidence="6">Homogentisate 1,2-dioxygenase</fullName>
    </recommendedName>
</protein>
<evidence type="ECO:0000313" key="5">
    <source>
        <dbReference type="Proteomes" id="UP000326364"/>
    </source>
</evidence>
<dbReference type="EMBL" id="VYQB01000004">
    <property type="protein sequence ID" value="KAA9018937.1"/>
    <property type="molecule type" value="Genomic_DNA"/>
</dbReference>
<feature type="signal peptide" evidence="1">
    <location>
        <begin position="1"/>
        <end position="26"/>
    </location>
</feature>
<dbReference type="RefSeq" id="WP_150425229.1">
    <property type="nucleotide sequence ID" value="NZ_VYQA01000004.1"/>
</dbReference>
<comment type="caution">
    <text evidence="3">The sequence shown here is derived from an EMBL/GenBank/DDBJ whole genome shotgun (WGS) entry which is preliminary data.</text>
</comment>
<reference evidence="4 5" key="1">
    <citation type="submission" date="2019-09" db="EMBL/GenBank/DDBJ databases">
        <authorList>
            <person name="Feng G."/>
        </authorList>
    </citation>
    <scope>NUCLEOTIDE SEQUENCE [LARGE SCALE GENOMIC DNA]</scope>
    <source>
        <strain evidence="3 4">KACC 19283</strain>
        <strain evidence="2 5">KACC 19284</strain>
    </source>
</reference>
<proteinExistence type="predicted"/>
<dbReference type="Proteomes" id="UP000326364">
    <property type="component" value="Unassembled WGS sequence"/>
</dbReference>
<organism evidence="3 4">
    <name type="scientific">Sphingobium limneticum</name>
    <dbReference type="NCBI Taxonomy" id="1007511"/>
    <lineage>
        <taxon>Bacteria</taxon>
        <taxon>Pseudomonadati</taxon>
        <taxon>Pseudomonadota</taxon>
        <taxon>Alphaproteobacteria</taxon>
        <taxon>Sphingomonadales</taxon>
        <taxon>Sphingomonadaceae</taxon>
        <taxon>Sphingobium</taxon>
    </lineage>
</organism>
<evidence type="ECO:0000313" key="3">
    <source>
        <dbReference type="EMBL" id="KAA9031511.1"/>
    </source>
</evidence>
<name>A0A5J5IA15_9SPHN</name>
<keyword evidence="5" id="KW-1185">Reference proteome</keyword>
<dbReference type="Proteomes" id="UP000325933">
    <property type="component" value="Unassembled WGS sequence"/>
</dbReference>
<evidence type="ECO:0008006" key="6">
    <source>
        <dbReference type="Google" id="ProtNLM"/>
    </source>
</evidence>
<evidence type="ECO:0000313" key="2">
    <source>
        <dbReference type="EMBL" id="KAA9018937.1"/>
    </source>
</evidence>